<gene>
    <name evidence="2" type="ORF">SGLAD_v1c06910</name>
</gene>
<protein>
    <submittedName>
        <fullName evidence="2">GNAT family N-acetyltransferase</fullName>
    </submittedName>
</protein>
<dbReference type="RefSeq" id="WP_134297669.1">
    <property type="nucleotide sequence ID" value="NZ_CP038013.1"/>
</dbReference>
<dbReference type="EMBL" id="CP038013">
    <property type="protein sequence ID" value="QBQ07890.1"/>
    <property type="molecule type" value="Genomic_DNA"/>
</dbReference>
<dbReference type="SUPFAM" id="SSF55729">
    <property type="entry name" value="Acyl-CoA N-acyltransferases (Nat)"/>
    <property type="match status" value="1"/>
</dbReference>
<name>A0A4P7AK04_9MOLU</name>
<proteinExistence type="predicted"/>
<dbReference type="InterPro" id="IPR000182">
    <property type="entry name" value="GNAT_dom"/>
</dbReference>
<organism evidence="2 3">
    <name type="scientific">Spiroplasma gladiatoris</name>
    <dbReference type="NCBI Taxonomy" id="2143"/>
    <lineage>
        <taxon>Bacteria</taxon>
        <taxon>Bacillati</taxon>
        <taxon>Mycoplasmatota</taxon>
        <taxon>Mollicutes</taxon>
        <taxon>Entomoplasmatales</taxon>
        <taxon>Spiroplasmataceae</taxon>
        <taxon>Spiroplasma</taxon>
    </lineage>
</organism>
<accession>A0A4P7AK04</accession>
<dbReference type="GO" id="GO:0016747">
    <property type="term" value="F:acyltransferase activity, transferring groups other than amino-acyl groups"/>
    <property type="evidence" value="ECO:0007669"/>
    <property type="project" value="InterPro"/>
</dbReference>
<keyword evidence="2" id="KW-0808">Transferase</keyword>
<keyword evidence="3" id="KW-1185">Reference proteome</keyword>
<dbReference type="InterPro" id="IPR016181">
    <property type="entry name" value="Acyl_CoA_acyltransferase"/>
</dbReference>
<reference evidence="2 3" key="1">
    <citation type="submission" date="2019-03" db="EMBL/GenBank/DDBJ databases">
        <title>Complete genome sequence of Spiroplasma gladiatoris TG-1 (DSM 22552).</title>
        <authorList>
            <person name="Lin Y.-C."/>
            <person name="Chou L."/>
            <person name="Kuo C.-H."/>
        </authorList>
    </citation>
    <scope>NUCLEOTIDE SEQUENCE [LARGE SCALE GENOMIC DNA]</scope>
    <source>
        <strain evidence="2 3">TG-1</strain>
    </source>
</reference>
<dbReference type="PROSITE" id="PS51186">
    <property type="entry name" value="GNAT"/>
    <property type="match status" value="1"/>
</dbReference>
<evidence type="ECO:0000313" key="3">
    <source>
        <dbReference type="Proteomes" id="UP000294309"/>
    </source>
</evidence>
<sequence length="146" mass="17240">MKIDFKIEKGKNNDVFNDAIKLRYDIFVVEQECYSVPDQDEIDDYAYHIVGYNNNEVICCARVFYKDEILRWGRIAVKIDYRKNNLGLILLDYLKEFSINKMNAKTVNIHAQCYAANFYKKIGFVECGDKFIEDEIEHIEMNLSLI</sequence>
<dbReference type="OrthoDB" id="9796171at2"/>
<dbReference type="Gene3D" id="3.40.630.30">
    <property type="match status" value="1"/>
</dbReference>
<dbReference type="AlphaFoldDB" id="A0A4P7AK04"/>
<dbReference type="KEGG" id="sgq:SGLAD_v1c06910"/>
<feature type="domain" description="N-acetyltransferase" evidence="1">
    <location>
        <begin position="14"/>
        <end position="146"/>
    </location>
</feature>
<evidence type="ECO:0000259" key="1">
    <source>
        <dbReference type="PROSITE" id="PS51186"/>
    </source>
</evidence>
<evidence type="ECO:0000313" key="2">
    <source>
        <dbReference type="EMBL" id="QBQ07890.1"/>
    </source>
</evidence>
<dbReference type="Proteomes" id="UP000294309">
    <property type="component" value="Chromosome"/>
</dbReference>
<dbReference type="Pfam" id="PF13673">
    <property type="entry name" value="Acetyltransf_10"/>
    <property type="match status" value="1"/>
</dbReference>